<dbReference type="SUPFAM" id="SSF53098">
    <property type="entry name" value="Ribonuclease H-like"/>
    <property type="match status" value="1"/>
</dbReference>
<dbReference type="OrthoDB" id="1741262at2759"/>
<feature type="compositionally biased region" description="Polar residues" evidence="8">
    <location>
        <begin position="131"/>
        <end position="142"/>
    </location>
</feature>
<dbReference type="GeneID" id="113718705"/>
<evidence type="ECO:0000256" key="7">
    <source>
        <dbReference type="PROSITE-ProRule" id="PRU00027"/>
    </source>
</evidence>
<evidence type="ECO:0000256" key="5">
    <source>
        <dbReference type="ARBA" id="ARBA00023125"/>
    </source>
</evidence>
<dbReference type="Pfam" id="PF04937">
    <property type="entry name" value="DUF659"/>
    <property type="match status" value="1"/>
</dbReference>
<keyword evidence="4" id="KW-0862">Zinc</keyword>
<reference evidence="11 12" key="2">
    <citation type="submission" date="2025-04" db="UniProtKB">
        <authorList>
            <consortium name="RefSeq"/>
        </authorList>
    </citation>
    <scope>IDENTIFICATION</scope>
    <source>
        <tissue evidence="11 12">Leaves</tissue>
    </source>
</reference>
<evidence type="ECO:0000256" key="6">
    <source>
        <dbReference type="ARBA" id="ARBA00023242"/>
    </source>
</evidence>
<dbReference type="InterPro" id="IPR003656">
    <property type="entry name" value="Znf_BED"/>
</dbReference>
<dbReference type="Proteomes" id="UP001652660">
    <property type="component" value="Chromosome 11e"/>
</dbReference>
<dbReference type="InterPro" id="IPR007021">
    <property type="entry name" value="DUF659"/>
</dbReference>
<keyword evidence="10" id="KW-1185">Reference proteome</keyword>
<proteinExistence type="predicted"/>
<evidence type="ECO:0000313" key="12">
    <source>
        <dbReference type="RefSeq" id="XP_027099401.1"/>
    </source>
</evidence>
<evidence type="ECO:0000256" key="2">
    <source>
        <dbReference type="ARBA" id="ARBA00022723"/>
    </source>
</evidence>
<evidence type="ECO:0000256" key="3">
    <source>
        <dbReference type="ARBA" id="ARBA00022771"/>
    </source>
</evidence>
<dbReference type="Pfam" id="PF02892">
    <property type="entry name" value="zf-BED"/>
    <property type="match status" value="1"/>
</dbReference>
<evidence type="ECO:0000256" key="8">
    <source>
        <dbReference type="SAM" id="MobiDB-lite"/>
    </source>
</evidence>
<comment type="subcellular location">
    <subcellularLocation>
        <location evidence="1">Nucleus</location>
    </subcellularLocation>
</comment>
<dbReference type="PROSITE" id="PS50808">
    <property type="entry name" value="ZF_BED"/>
    <property type="match status" value="1"/>
</dbReference>
<evidence type="ECO:0000313" key="10">
    <source>
        <dbReference type="Proteomes" id="UP001652660"/>
    </source>
</evidence>
<dbReference type="GO" id="GO:0003677">
    <property type="term" value="F:DNA binding"/>
    <property type="evidence" value="ECO:0007669"/>
    <property type="project" value="UniProtKB-KW"/>
</dbReference>
<dbReference type="Pfam" id="PF05699">
    <property type="entry name" value="Dimer_Tnp_hAT"/>
    <property type="match status" value="1"/>
</dbReference>
<dbReference type="InterPro" id="IPR008906">
    <property type="entry name" value="HATC_C_dom"/>
</dbReference>
<name>A0A6P6VBR7_COFAR</name>
<evidence type="ECO:0000256" key="4">
    <source>
        <dbReference type="ARBA" id="ARBA00022833"/>
    </source>
</evidence>
<dbReference type="AlphaFoldDB" id="A0A6P6VBR7"/>
<accession>A0A6P6VBR7</accession>
<feature type="compositionally biased region" description="Polar residues" evidence="8">
    <location>
        <begin position="87"/>
        <end position="97"/>
    </location>
</feature>
<keyword evidence="5" id="KW-0238">DNA-binding</keyword>
<dbReference type="GO" id="GO:0008270">
    <property type="term" value="F:zinc ion binding"/>
    <property type="evidence" value="ECO:0007669"/>
    <property type="project" value="UniProtKB-KW"/>
</dbReference>
<keyword evidence="3 7" id="KW-0863">Zinc-finger</keyword>
<reference evidence="10" key="1">
    <citation type="journal article" date="2025" name="Foods">
        <title>Unveiling the Microbial Signatures of Arabica Coffee Cherries: Insights into Ripeness Specific Diversity, Functional Traits, and Implications for Quality and Safety.</title>
        <authorList>
            <consortium name="RefSeq"/>
            <person name="Tenea G.N."/>
            <person name="Cifuentes V."/>
            <person name="Reyes P."/>
            <person name="Cevallos-Vallejos M."/>
        </authorList>
    </citation>
    <scope>NUCLEOTIDE SEQUENCE [LARGE SCALE GENOMIC DNA]</scope>
</reference>
<evidence type="ECO:0000256" key="1">
    <source>
        <dbReference type="ARBA" id="ARBA00004123"/>
    </source>
</evidence>
<dbReference type="GO" id="GO:0005634">
    <property type="term" value="C:nucleus"/>
    <property type="evidence" value="ECO:0007669"/>
    <property type="project" value="UniProtKB-SubCell"/>
</dbReference>
<evidence type="ECO:0000259" key="9">
    <source>
        <dbReference type="PROSITE" id="PS50808"/>
    </source>
</evidence>
<dbReference type="InterPro" id="IPR012337">
    <property type="entry name" value="RNaseH-like_sf"/>
</dbReference>
<sequence>MASKDLWAKIQDHGTALDEKKTRIRCNYCGKVVSGFSRLKYHLGGIRGNVVPCVQVPNNVMEVFRDELLEKNTGNVSREVGELCSPNLPSRRNSLPRPNSAEPYHPGRTKTSGMGSEKRRKIAAPSENHESLSASGTNMTLGSQSAASNQCSSSREFQKLIGRFFYETGIDLDAARCPSFQKMMNAKFGSEHTAYPIPSSEDLRGWILQESVEEMQQYVREIKSSWMKTGCSILLDGWEELTGRKLLNVLVACPKGTIYIRSADISGFDEEGSCMLEFLDDVLKEVDVQNVVQIIANSKSSWMETVGKLVMGKYKTLFWTVCASYCLELMLEKMGTMKKVKETIDKAKTITRFVHSHATVLKLLRSHTSIKYLVRQSKFKLTEPFLTLENMVSEQENLQNMFLSSAWKASRWASSMEGKIVADLVADCSFWTGAELVVKATIPLVRVIDLITKNNNPQLGNIYEIMDQAKETIREELSDKESTYMPFWKAIDDIWNGRLHSPLHAAGYFLNPKLFYVNDFYTDSEITSGLLCCIVRLVEDPGCQDMISLQIEEYRAAKGNFGQGSSDLQSSLESWWFKYGSGYPQLQQLAIRILSQTCTGGTKYNLKRSLAEKLLTTGRNPIEQERLAAMVFVHYNLQLQNFNLGIANDLASEDIDPMDDWLVDRSQPVLTQRDQERDEFTWKELDCGYTINGRVEGNSGYSKFHPKKEPHSI</sequence>
<organism evidence="10 11">
    <name type="scientific">Coffea arabica</name>
    <name type="common">Arabian coffee</name>
    <dbReference type="NCBI Taxonomy" id="13443"/>
    <lineage>
        <taxon>Eukaryota</taxon>
        <taxon>Viridiplantae</taxon>
        <taxon>Streptophyta</taxon>
        <taxon>Embryophyta</taxon>
        <taxon>Tracheophyta</taxon>
        <taxon>Spermatophyta</taxon>
        <taxon>Magnoliopsida</taxon>
        <taxon>eudicotyledons</taxon>
        <taxon>Gunneridae</taxon>
        <taxon>Pentapetalae</taxon>
        <taxon>asterids</taxon>
        <taxon>lamiids</taxon>
        <taxon>Gentianales</taxon>
        <taxon>Rubiaceae</taxon>
        <taxon>Ixoroideae</taxon>
        <taxon>Gardenieae complex</taxon>
        <taxon>Bertiereae - Coffeeae clade</taxon>
        <taxon>Coffeeae</taxon>
        <taxon>Coffea</taxon>
    </lineage>
</organism>
<keyword evidence="2" id="KW-0479">Metal-binding</keyword>
<dbReference type="RefSeq" id="XP_027099401.1">
    <property type="nucleotide sequence ID" value="XM_027243600.1"/>
</dbReference>
<dbReference type="PANTHER" id="PTHR32166:SF63">
    <property type="entry name" value="HAT TRANSPOSON SUPERFAMILY PROTEIN"/>
    <property type="match status" value="1"/>
</dbReference>
<protein>
    <submittedName>
        <fullName evidence="11 12">Uncharacterized protein LOC113718705 isoform X1</fullName>
    </submittedName>
</protein>
<feature type="domain" description="BED-type" evidence="9">
    <location>
        <begin position="1"/>
        <end position="60"/>
    </location>
</feature>
<dbReference type="PANTHER" id="PTHR32166">
    <property type="entry name" value="OSJNBA0013A04.12 PROTEIN"/>
    <property type="match status" value="1"/>
</dbReference>
<keyword evidence="6" id="KW-0539">Nucleus</keyword>
<feature type="region of interest" description="Disordered" evidence="8">
    <location>
        <begin position="79"/>
        <end position="145"/>
    </location>
</feature>
<dbReference type="GO" id="GO:0046983">
    <property type="term" value="F:protein dimerization activity"/>
    <property type="evidence" value="ECO:0007669"/>
    <property type="project" value="InterPro"/>
</dbReference>
<gene>
    <name evidence="11 12" type="primary">LOC113718705</name>
</gene>
<evidence type="ECO:0000313" key="11">
    <source>
        <dbReference type="RefSeq" id="XP_027099400.1"/>
    </source>
</evidence>
<dbReference type="RefSeq" id="XP_027099400.1">
    <property type="nucleotide sequence ID" value="XM_027243599.1"/>
</dbReference>